<evidence type="ECO:0000256" key="1">
    <source>
        <dbReference type="ARBA" id="ARBA00010790"/>
    </source>
</evidence>
<keyword evidence="4" id="KW-0560">Oxidoreductase</keyword>
<evidence type="ECO:0000256" key="4">
    <source>
        <dbReference type="ARBA" id="ARBA00023002"/>
    </source>
</evidence>
<evidence type="ECO:0000259" key="6">
    <source>
        <dbReference type="Pfam" id="PF05199"/>
    </source>
</evidence>
<dbReference type="PANTHER" id="PTHR46056">
    <property type="entry name" value="LONG-CHAIN-ALCOHOL OXIDASE"/>
    <property type="match status" value="1"/>
</dbReference>
<dbReference type="GO" id="GO:0050660">
    <property type="term" value="F:flavin adenine dinucleotide binding"/>
    <property type="evidence" value="ECO:0007669"/>
    <property type="project" value="InterPro"/>
</dbReference>
<dbReference type="InterPro" id="IPR000172">
    <property type="entry name" value="GMC_OxRdtase_N"/>
</dbReference>
<evidence type="ECO:0000259" key="5">
    <source>
        <dbReference type="Pfam" id="PF00732"/>
    </source>
</evidence>
<dbReference type="GO" id="GO:0016614">
    <property type="term" value="F:oxidoreductase activity, acting on CH-OH group of donors"/>
    <property type="evidence" value="ECO:0007669"/>
    <property type="project" value="InterPro"/>
</dbReference>
<accession>A0A2K8MGE5</accession>
<keyword evidence="2" id="KW-0285">Flavoprotein</keyword>
<name>A0A2K8MGE5_9SPHN</name>
<dbReference type="EMBL" id="CP024923">
    <property type="protein sequence ID" value="ATY32948.1"/>
    <property type="molecule type" value="Genomic_DNA"/>
</dbReference>
<sequence length="613" mass="67203">MGRKPRPDHVALARLSRRRRAARPRLNGGDEMPTIDKPDVLIVGSGAGGSTAARALTQRGFSVLVLERGGPSNAEDFIPLDELHFLDHKALVPSKRDDPMLYIDTSRPDAEPDHRERWWISNMVGGATNQWEANLPRYTQEDFSVTQYLRDIPGDVSMIDWPWTYQQFQPYFERAEWDWGVSGQARQSPAQEPMRAGYDYPMPPIREHGSSPFLRFMFNKAGMFPYRSPRGINSRTSDSRPGCPFCGFCQGFGCASNCRSGAADTVLRKALSSGLCELRTGHNVLRLLHQPAPGSERGHRVTGVEYVTEPGGVAKTITAPIVIVSIQAIESARLYLLSGLPNPNGLAGRYLTYHTKGDLEFTFPNQPVWGSMDPTYPYQPSTSLGSLQLRDLYVINDSNSPLSKGGKFSIYDPITINPPLKALYRTGMPGKSAPLWGKHLQERLIELRENGGVSFSFTGETMSKYDNRVELADGLGGRPLKTDPYGQPVALTYYQHHPYDVALSAYALDRVANIVGNAGGELRVRSPQTVANPGYGHNHGSLRAGTDRGASVLDANCQAHEVEGLYVIDAAFMPTAGASNPSLTMIANAYRVCDGIPKPGPRTHAAAATMAEV</sequence>
<dbReference type="Pfam" id="PF13450">
    <property type="entry name" value="NAD_binding_8"/>
    <property type="match status" value="1"/>
</dbReference>
<evidence type="ECO:0000256" key="2">
    <source>
        <dbReference type="ARBA" id="ARBA00022630"/>
    </source>
</evidence>
<comment type="similarity">
    <text evidence="1">Belongs to the GMC oxidoreductase family.</text>
</comment>
<dbReference type="Pfam" id="PF00732">
    <property type="entry name" value="GMC_oxred_N"/>
    <property type="match status" value="1"/>
</dbReference>
<gene>
    <name evidence="7" type="ORF">CVN68_14065</name>
</gene>
<organism evidence="7 8">
    <name type="scientific">Sphingomonas psychrotolerans</name>
    <dbReference type="NCBI Taxonomy" id="1327635"/>
    <lineage>
        <taxon>Bacteria</taxon>
        <taxon>Pseudomonadati</taxon>
        <taxon>Pseudomonadota</taxon>
        <taxon>Alphaproteobacteria</taxon>
        <taxon>Sphingomonadales</taxon>
        <taxon>Sphingomonadaceae</taxon>
        <taxon>Sphingomonas</taxon>
    </lineage>
</organism>
<dbReference type="InterPro" id="IPR007867">
    <property type="entry name" value="GMC_OxRtase_C"/>
</dbReference>
<evidence type="ECO:0000313" key="8">
    <source>
        <dbReference type="Proteomes" id="UP000229081"/>
    </source>
</evidence>
<feature type="domain" description="Glucose-methanol-choline oxidoreductase N-terminal" evidence="5">
    <location>
        <begin position="230"/>
        <end position="355"/>
    </location>
</feature>
<dbReference type="Proteomes" id="UP000229081">
    <property type="component" value="Chromosome"/>
</dbReference>
<dbReference type="AlphaFoldDB" id="A0A2K8MGE5"/>
<keyword evidence="3" id="KW-0274">FAD</keyword>
<evidence type="ECO:0000313" key="7">
    <source>
        <dbReference type="EMBL" id="ATY32948.1"/>
    </source>
</evidence>
<evidence type="ECO:0008006" key="9">
    <source>
        <dbReference type="Google" id="ProtNLM"/>
    </source>
</evidence>
<protein>
    <recommendedName>
        <fullName evidence="9">GMC family oxidoreductase</fullName>
    </recommendedName>
</protein>
<proteinExistence type="inferred from homology"/>
<dbReference type="InterPro" id="IPR036188">
    <property type="entry name" value="FAD/NAD-bd_sf"/>
</dbReference>
<dbReference type="SUPFAM" id="SSF51905">
    <property type="entry name" value="FAD/NAD(P)-binding domain"/>
    <property type="match status" value="1"/>
</dbReference>
<keyword evidence="8" id="KW-1185">Reference proteome</keyword>
<feature type="domain" description="Glucose-methanol-choline oxidoreductase C-terminal" evidence="6">
    <location>
        <begin position="482"/>
        <end position="589"/>
    </location>
</feature>
<dbReference type="Pfam" id="PF05199">
    <property type="entry name" value="GMC_oxred_C"/>
    <property type="match status" value="1"/>
</dbReference>
<dbReference type="Gene3D" id="3.50.50.60">
    <property type="entry name" value="FAD/NAD(P)-binding domain"/>
    <property type="match status" value="2"/>
</dbReference>
<dbReference type="KEGG" id="sphc:CVN68_14065"/>
<evidence type="ECO:0000256" key="3">
    <source>
        <dbReference type="ARBA" id="ARBA00022827"/>
    </source>
</evidence>
<dbReference type="PANTHER" id="PTHR46056:SF12">
    <property type="entry name" value="LONG-CHAIN-ALCOHOL OXIDASE"/>
    <property type="match status" value="1"/>
</dbReference>
<reference evidence="7 8" key="1">
    <citation type="submission" date="2017-11" db="EMBL/GenBank/DDBJ databases">
        <title>Complete genome sequence of Sphingomonas sp. Strain Cra20, a psychrotolerant potential plant growth promoting rhizobacteria.</title>
        <authorList>
            <person name="Luo Y."/>
        </authorList>
    </citation>
    <scope>NUCLEOTIDE SEQUENCE [LARGE SCALE GENOMIC DNA]</scope>
    <source>
        <strain evidence="7 8">Cra20</strain>
    </source>
</reference>